<comment type="caution">
    <text evidence="6">The sequence shown here is derived from an EMBL/GenBank/DDBJ whole genome shotgun (WGS) entry which is preliminary data.</text>
</comment>
<dbReference type="PANTHER" id="PTHR21706">
    <property type="entry name" value="TRANSMEMBRANE PROTEIN 65"/>
    <property type="match status" value="1"/>
</dbReference>
<evidence type="ECO:0008006" key="8">
    <source>
        <dbReference type="Google" id="ProtNLM"/>
    </source>
</evidence>
<evidence type="ECO:0000256" key="5">
    <source>
        <dbReference type="SAM" id="Phobius"/>
    </source>
</evidence>
<dbReference type="InterPro" id="IPR019537">
    <property type="entry name" value="TMEM65"/>
</dbReference>
<evidence type="ECO:0000313" key="6">
    <source>
        <dbReference type="EMBL" id="KAK9909822.1"/>
    </source>
</evidence>
<dbReference type="EMBL" id="JALJOT010000006">
    <property type="protein sequence ID" value="KAK9909822.1"/>
    <property type="molecule type" value="Genomic_DNA"/>
</dbReference>
<comment type="subcellular location">
    <subcellularLocation>
        <location evidence="1">Membrane</location>
        <topology evidence="1">Multi-pass membrane protein</topology>
    </subcellularLocation>
</comment>
<feature type="transmembrane region" description="Helical" evidence="5">
    <location>
        <begin position="71"/>
        <end position="94"/>
    </location>
</feature>
<feature type="transmembrane region" description="Helical" evidence="5">
    <location>
        <begin position="125"/>
        <end position="146"/>
    </location>
</feature>
<dbReference type="Pfam" id="PF10507">
    <property type="entry name" value="TMEM65"/>
    <property type="match status" value="1"/>
</dbReference>
<organism evidence="6 7">
    <name type="scientific">Coccomyxa subellipsoidea</name>
    <dbReference type="NCBI Taxonomy" id="248742"/>
    <lineage>
        <taxon>Eukaryota</taxon>
        <taxon>Viridiplantae</taxon>
        <taxon>Chlorophyta</taxon>
        <taxon>core chlorophytes</taxon>
        <taxon>Trebouxiophyceae</taxon>
        <taxon>Trebouxiophyceae incertae sedis</taxon>
        <taxon>Coccomyxaceae</taxon>
        <taxon>Coccomyxa</taxon>
    </lineage>
</organism>
<reference evidence="6 7" key="1">
    <citation type="journal article" date="2024" name="Nat. Commun.">
        <title>Phylogenomics reveals the evolutionary origins of lichenization in chlorophyte algae.</title>
        <authorList>
            <person name="Puginier C."/>
            <person name="Libourel C."/>
            <person name="Otte J."/>
            <person name="Skaloud P."/>
            <person name="Haon M."/>
            <person name="Grisel S."/>
            <person name="Petersen M."/>
            <person name="Berrin J.G."/>
            <person name="Delaux P.M."/>
            <person name="Dal Grande F."/>
            <person name="Keller J."/>
        </authorList>
    </citation>
    <scope>NUCLEOTIDE SEQUENCE [LARGE SCALE GENOMIC DNA]</scope>
    <source>
        <strain evidence="6 7">SAG 216-7</strain>
    </source>
</reference>
<protein>
    <recommendedName>
        <fullName evidence="8">Transmembrane protein 65</fullName>
    </recommendedName>
</protein>
<evidence type="ECO:0000256" key="4">
    <source>
        <dbReference type="ARBA" id="ARBA00023136"/>
    </source>
</evidence>
<sequence>MEALNADAKALANSAQSSVRSQAHDSSVPQSAVLFSVALSTGLPFIVFGFSDNAIMIVAGDEIESLFGAKLGLSTLAAAGLGNLISDVIGLGMAEPVQARMGRWLKTKPLTIQQTQLWQTRAARFSGSSLGVSIGCLLGMAPLLFLTQKEKRKV</sequence>
<gene>
    <name evidence="6" type="ORF">WJX75_008001</name>
</gene>
<keyword evidence="4 5" id="KW-0472">Membrane</keyword>
<dbReference type="PANTHER" id="PTHR21706:SF15">
    <property type="entry name" value="TRANSMEMBRANE PROTEIN 65"/>
    <property type="match status" value="1"/>
</dbReference>
<dbReference type="Proteomes" id="UP001491310">
    <property type="component" value="Unassembled WGS sequence"/>
</dbReference>
<evidence type="ECO:0000256" key="3">
    <source>
        <dbReference type="ARBA" id="ARBA00022989"/>
    </source>
</evidence>
<keyword evidence="2 5" id="KW-0812">Transmembrane</keyword>
<feature type="transmembrane region" description="Helical" evidence="5">
    <location>
        <begin position="32"/>
        <end position="50"/>
    </location>
</feature>
<proteinExistence type="predicted"/>
<keyword evidence="3 5" id="KW-1133">Transmembrane helix</keyword>
<keyword evidence="7" id="KW-1185">Reference proteome</keyword>
<evidence type="ECO:0000313" key="7">
    <source>
        <dbReference type="Proteomes" id="UP001491310"/>
    </source>
</evidence>
<name>A0ABR2YSE3_9CHLO</name>
<evidence type="ECO:0000256" key="1">
    <source>
        <dbReference type="ARBA" id="ARBA00004141"/>
    </source>
</evidence>
<accession>A0ABR2YSE3</accession>
<evidence type="ECO:0000256" key="2">
    <source>
        <dbReference type="ARBA" id="ARBA00022692"/>
    </source>
</evidence>